<dbReference type="GO" id="GO:0016020">
    <property type="term" value="C:membrane"/>
    <property type="evidence" value="ECO:0007669"/>
    <property type="project" value="UniProtKB-SubCell"/>
</dbReference>
<organism evidence="7">
    <name type="scientific">uncultured Sphingomonas sp</name>
    <dbReference type="NCBI Taxonomy" id="158754"/>
    <lineage>
        <taxon>Bacteria</taxon>
        <taxon>Pseudomonadati</taxon>
        <taxon>Pseudomonadota</taxon>
        <taxon>Alphaproteobacteria</taxon>
        <taxon>Sphingomonadales</taxon>
        <taxon>Sphingomonadaceae</taxon>
        <taxon>Sphingomonas</taxon>
        <taxon>environmental samples</taxon>
    </lineage>
</organism>
<comment type="subcellular location">
    <subcellularLocation>
        <location evidence="1">Membrane</location>
        <topology evidence="1">Multi-pass membrane protein</topology>
    </subcellularLocation>
</comment>
<feature type="transmembrane region" description="Helical" evidence="5">
    <location>
        <begin position="298"/>
        <end position="320"/>
    </location>
</feature>
<dbReference type="PANTHER" id="PTHR11662:SF399">
    <property type="entry name" value="FI19708P1-RELATED"/>
    <property type="match status" value="1"/>
</dbReference>
<feature type="transmembrane region" description="Helical" evidence="5">
    <location>
        <begin position="154"/>
        <end position="172"/>
    </location>
</feature>
<dbReference type="InterPro" id="IPR050382">
    <property type="entry name" value="MFS_Na/Anion_cotransporter"/>
</dbReference>
<proteinExistence type="predicted"/>
<evidence type="ECO:0000313" key="7">
    <source>
        <dbReference type="EMBL" id="CAA9498479.1"/>
    </source>
</evidence>
<protein>
    <submittedName>
        <fullName evidence="7">Uncharacterized MFS-type transporter</fullName>
    </submittedName>
</protein>
<feature type="transmembrane region" description="Helical" evidence="5">
    <location>
        <begin position="332"/>
        <end position="354"/>
    </location>
</feature>
<dbReference type="InterPro" id="IPR020846">
    <property type="entry name" value="MFS_dom"/>
</dbReference>
<dbReference type="PRINTS" id="PR01035">
    <property type="entry name" value="TCRTETA"/>
</dbReference>
<gene>
    <name evidence="7" type="ORF">AVDCRST_MAG44-609</name>
</gene>
<dbReference type="CDD" id="cd17319">
    <property type="entry name" value="MFS_ExuT_GudP_like"/>
    <property type="match status" value="1"/>
</dbReference>
<keyword evidence="2 5" id="KW-0812">Transmembrane</keyword>
<keyword evidence="3 5" id="KW-1133">Transmembrane helix</keyword>
<sequence length="391" mass="41255">MVLLGAAVFLNYVDRGAVGIAAPLMTSELGLSGTEFGLIVSAFFWVYAPVQLVVGWLVDRYSVYRLMAGGVLLWAMATLAMGFVGGFTSLLLLRILLGIGETIAFPGASKIITRHVPAERRGMANAALAIGLALGPAAGTLAGGLILASFGWRAVFIAFGLLTFLWLIPWQLTTRGSESGAAEREPTVPMRRLLAKWPLWSMSIAHIASNYVFYFLLAWLPLYLVKSRGLSLETMTLLATLGYAVQAVAALAFGSISDWWTARGYSEGRVRRAMMFGGQLLAAVAVLGLAYATSNVQIGALLCLAGVATGALSLNTYAVAQMFAGPRAAGSWVGAQNAIGNLSGIFGPILTGVIVDRAGYTTAFVVTASVGAAGALWWIVGVPRIEQVRLD</sequence>
<dbReference type="Gene3D" id="1.20.1250.20">
    <property type="entry name" value="MFS general substrate transporter like domains"/>
    <property type="match status" value="2"/>
</dbReference>
<name>A0A6J4SHA1_9SPHN</name>
<keyword evidence="4 5" id="KW-0472">Membrane</keyword>
<feature type="transmembrane region" description="Helical" evidence="5">
    <location>
        <begin position="237"/>
        <end position="261"/>
    </location>
</feature>
<evidence type="ECO:0000256" key="2">
    <source>
        <dbReference type="ARBA" id="ARBA00022692"/>
    </source>
</evidence>
<dbReference type="Pfam" id="PF07690">
    <property type="entry name" value="MFS_1"/>
    <property type="match status" value="2"/>
</dbReference>
<feature type="transmembrane region" description="Helical" evidence="5">
    <location>
        <begin position="360"/>
        <end position="380"/>
    </location>
</feature>
<evidence type="ECO:0000259" key="6">
    <source>
        <dbReference type="PROSITE" id="PS50850"/>
    </source>
</evidence>
<reference evidence="7" key="1">
    <citation type="submission" date="2020-02" db="EMBL/GenBank/DDBJ databases">
        <authorList>
            <person name="Meier V. D."/>
        </authorList>
    </citation>
    <scope>NUCLEOTIDE SEQUENCE</scope>
    <source>
        <strain evidence="7">AVDCRST_MAG44</strain>
    </source>
</reference>
<dbReference type="PROSITE" id="PS50850">
    <property type="entry name" value="MFS"/>
    <property type="match status" value="1"/>
</dbReference>
<feature type="transmembrane region" description="Helical" evidence="5">
    <location>
        <begin position="91"/>
        <end position="112"/>
    </location>
</feature>
<feature type="transmembrane region" description="Helical" evidence="5">
    <location>
        <begin position="273"/>
        <end position="292"/>
    </location>
</feature>
<feature type="transmembrane region" description="Helical" evidence="5">
    <location>
        <begin position="124"/>
        <end position="148"/>
    </location>
</feature>
<dbReference type="InterPro" id="IPR001958">
    <property type="entry name" value="Tet-R_TetA/multi-R_MdtG-like"/>
</dbReference>
<evidence type="ECO:0000256" key="4">
    <source>
        <dbReference type="ARBA" id="ARBA00023136"/>
    </source>
</evidence>
<feature type="transmembrane region" description="Helical" evidence="5">
    <location>
        <begin position="39"/>
        <end position="58"/>
    </location>
</feature>
<feature type="domain" description="Major facilitator superfamily (MFS) profile" evidence="6">
    <location>
        <begin position="1"/>
        <end position="386"/>
    </location>
</feature>
<dbReference type="SUPFAM" id="SSF103473">
    <property type="entry name" value="MFS general substrate transporter"/>
    <property type="match status" value="1"/>
</dbReference>
<dbReference type="InterPro" id="IPR011701">
    <property type="entry name" value="MFS"/>
</dbReference>
<accession>A0A6J4SHA1</accession>
<evidence type="ECO:0000256" key="3">
    <source>
        <dbReference type="ARBA" id="ARBA00022989"/>
    </source>
</evidence>
<dbReference type="PANTHER" id="PTHR11662">
    <property type="entry name" value="SOLUTE CARRIER FAMILY 17"/>
    <property type="match status" value="1"/>
</dbReference>
<evidence type="ECO:0000256" key="1">
    <source>
        <dbReference type="ARBA" id="ARBA00004141"/>
    </source>
</evidence>
<feature type="transmembrane region" description="Helical" evidence="5">
    <location>
        <begin position="193"/>
        <end position="217"/>
    </location>
</feature>
<dbReference type="EMBL" id="CADCVY010000047">
    <property type="protein sequence ID" value="CAA9498479.1"/>
    <property type="molecule type" value="Genomic_DNA"/>
</dbReference>
<evidence type="ECO:0000256" key="5">
    <source>
        <dbReference type="SAM" id="Phobius"/>
    </source>
</evidence>
<dbReference type="GO" id="GO:0022857">
    <property type="term" value="F:transmembrane transporter activity"/>
    <property type="evidence" value="ECO:0007669"/>
    <property type="project" value="InterPro"/>
</dbReference>
<dbReference type="InterPro" id="IPR036259">
    <property type="entry name" value="MFS_trans_sf"/>
</dbReference>
<dbReference type="AlphaFoldDB" id="A0A6J4SHA1"/>
<feature type="transmembrane region" description="Helical" evidence="5">
    <location>
        <begin position="65"/>
        <end position="85"/>
    </location>
</feature>